<feature type="compositionally biased region" description="Polar residues" evidence="11">
    <location>
        <begin position="65"/>
        <end position="81"/>
    </location>
</feature>
<comment type="caution">
    <text evidence="14">The sequence shown here is derived from an EMBL/GenBank/DDBJ whole genome shotgun (WGS) entry which is preliminary data.</text>
</comment>
<accession>A0A5N6KKX1</accession>
<comment type="subcellular location">
    <subcellularLocation>
        <location evidence="1 10">Endoplasmic reticulum membrane</location>
        <topology evidence="1 10">Peripheral membrane protein</topology>
        <orientation evidence="1 10">Lumenal side</orientation>
    </subcellularLocation>
</comment>
<dbReference type="GO" id="GO:0030968">
    <property type="term" value="P:endoplasmic reticulum unfolded protein response"/>
    <property type="evidence" value="ECO:0007669"/>
    <property type="project" value="UniProtKB-UniRule"/>
</dbReference>
<feature type="domain" description="MRH" evidence="13">
    <location>
        <begin position="148"/>
        <end position="297"/>
    </location>
</feature>
<name>A0A5N6KKX1_MONLA</name>
<feature type="chain" id="PRO_5024845843" description="Endoplasmic reticulum lectin" evidence="12">
    <location>
        <begin position="18"/>
        <end position="497"/>
    </location>
</feature>
<dbReference type="Gene3D" id="2.70.130.10">
    <property type="entry name" value="Mannose-6-phosphate receptor binding domain"/>
    <property type="match status" value="1"/>
</dbReference>
<evidence type="ECO:0000313" key="15">
    <source>
        <dbReference type="Proteomes" id="UP000326757"/>
    </source>
</evidence>
<dbReference type="GO" id="GO:0005789">
    <property type="term" value="C:endoplasmic reticulum membrane"/>
    <property type="evidence" value="ECO:0007669"/>
    <property type="project" value="UniProtKB-SubCell"/>
</dbReference>
<dbReference type="PANTHER" id="PTHR15414:SF0">
    <property type="entry name" value="ENDOPLASMIC RETICULUM LECTIN 1"/>
    <property type="match status" value="1"/>
</dbReference>
<reference evidence="14 15" key="1">
    <citation type="submission" date="2019-06" db="EMBL/GenBank/DDBJ databases">
        <title>Genome Sequence of the Brown Rot Fungal Pathogen Monilinia laxa.</title>
        <authorList>
            <person name="De Miccolis Angelini R.M."/>
            <person name="Landi L."/>
            <person name="Abate D."/>
            <person name="Pollastro S."/>
            <person name="Romanazzi G."/>
            <person name="Faretra F."/>
        </authorList>
    </citation>
    <scope>NUCLEOTIDE SEQUENCE [LARGE SCALE GENOMIC DNA]</scope>
    <source>
        <strain evidence="14 15">Mlax316</strain>
    </source>
</reference>
<gene>
    <name evidence="14" type="ORF">EYC80_003658</name>
</gene>
<keyword evidence="4 10" id="KW-0430">Lectin</keyword>
<comment type="subunit">
    <text evidence="9">Interacts with missfolded ER lumenal proteins.</text>
</comment>
<evidence type="ECO:0000256" key="10">
    <source>
        <dbReference type="RuleBase" id="RU369099"/>
    </source>
</evidence>
<feature type="region of interest" description="Disordered" evidence="11">
    <location>
        <begin position="174"/>
        <end position="233"/>
    </location>
</feature>
<evidence type="ECO:0000256" key="3">
    <source>
        <dbReference type="ARBA" id="ARBA00022729"/>
    </source>
</evidence>
<keyword evidence="15" id="KW-1185">Reference proteome</keyword>
<comment type="function">
    <text evidence="8 10">Lectin involved in the quality control of the secretory pathway. As a member of the endoplasmic reticulum-associated degradation lumenal (ERAD-L) surveillance system, targets misfolded endoplasmic reticulum lumenal glycoproteins for degradation.</text>
</comment>
<keyword evidence="3 12" id="KW-0732">Signal</keyword>
<dbReference type="EMBL" id="VIGI01000001">
    <property type="protein sequence ID" value="KAB8304241.1"/>
    <property type="molecule type" value="Genomic_DNA"/>
</dbReference>
<dbReference type="FunFam" id="2.70.130.10:FF:000025">
    <property type="entry name" value="Protein OS-9 homolog"/>
    <property type="match status" value="1"/>
</dbReference>
<evidence type="ECO:0000256" key="6">
    <source>
        <dbReference type="ARBA" id="ARBA00023136"/>
    </source>
</evidence>
<dbReference type="Proteomes" id="UP000326757">
    <property type="component" value="Unassembled WGS sequence"/>
</dbReference>
<dbReference type="PANTHER" id="PTHR15414">
    <property type="entry name" value="OS-9-RELATED"/>
    <property type="match status" value="1"/>
</dbReference>
<evidence type="ECO:0000256" key="11">
    <source>
        <dbReference type="SAM" id="MobiDB-lite"/>
    </source>
</evidence>
<dbReference type="SUPFAM" id="SSF50911">
    <property type="entry name" value="Mannose 6-phosphate receptor domain"/>
    <property type="match status" value="1"/>
</dbReference>
<feature type="region of interest" description="Disordered" evidence="11">
    <location>
        <begin position="62"/>
        <end position="86"/>
    </location>
</feature>
<dbReference type="GO" id="GO:0030246">
    <property type="term" value="F:carbohydrate binding"/>
    <property type="evidence" value="ECO:0007669"/>
    <property type="project" value="UniProtKB-UniRule"/>
</dbReference>
<dbReference type="InterPro" id="IPR012913">
    <property type="entry name" value="OS9-like_dom"/>
</dbReference>
<feature type="region of interest" description="Disordered" evidence="11">
    <location>
        <begin position="444"/>
        <end position="497"/>
    </location>
</feature>
<dbReference type="InterPro" id="IPR044865">
    <property type="entry name" value="MRH_dom"/>
</dbReference>
<evidence type="ECO:0000256" key="5">
    <source>
        <dbReference type="ARBA" id="ARBA00022824"/>
    </source>
</evidence>
<feature type="compositionally biased region" description="Basic and acidic residues" evidence="11">
    <location>
        <begin position="451"/>
        <end position="471"/>
    </location>
</feature>
<organism evidence="14 15">
    <name type="scientific">Monilinia laxa</name>
    <name type="common">Brown rot fungus</name>
    <name type="synonym">Sclerotinia laxa</name>
    <dbReference type="NCBI Taxonomy" id="61186"/>
    <lineage>
        <taxon>Eukaryota</taxon>
        <taxon>Fungi</taxon>
        <taxon>Dikarya</taxon>
        <taxon>Ascomycota</taxon>
        <taxon>Pezizomycotina</taxon>
        <taxon>Leotiomycetes</taxon>
        <taxon>Helotiales</taxon>
        <taxon>Sclerotiniaceae</taxon>
        <taxon>Monilinia</taxon>
    </lineage>
</organism>
<evidence type="ECO:0000256" key="9">
    <source>
        <dbReference type="ARBA" id="ARBA00063653"/>
    </source>
</evidence>
<evidence type="ECO:0000259" key="13">
    <source>
        <dbReference type="PROSITE" id="PS51914"/>
    </source>
</evidence>
<feature type="region of interest" description="Disordered" evidence="11">
    <location>
        <begin position="324"/>
        <end position="346"/>
    </location>
</feature>
<protein>
    <recommendedName>
        <fullName evidence="10">Endoplasmic reticulum lectin</fullName>
    </recommendedName>
    <alternativeName>
        <fullName evidence="10">Protein OS-9 homolog</fullName>
    </alternativeName>
</protein>
<evidence type="ECO:0000256" key="8">
    <source>
        <dbReference type="ARBA" id="ARBA00057311"/>
    </source>
</evidence>
<comment type="similarity">
    <text evidence="2 10">Belongs to the OS-9 family.</text>
</comment>
<keyword evidence="5 10" id="KW-0256">Endoplasmic reticulum</keyword>
<feature type="compositionally biased region" description="Basic and acidic residues" evidence="11">
    <location>
        <begin position="484"/>
        <end position="497"/>
    </location>
</feature>
<proteinExistence type="inferred from homology"/>
<dbReference type="Pfam" id="PF07915">
    <property type="entry name" value="PRKCSH"/>
    <property type="match status" value="1"/>
</dbReference>
<keyword evidence="6 10" id="KW-0472">Membrane</keyword>
<evidence type="ECO:0000256" key="7">
    <source>
        <dbReference type="ARBA" id="ARBA00023157"/>
    </source>
</evidence>
<sequence>MRQLISLLLATASTTLASQSIFSVHDDLFAFPQYEVVFSDSFLSDKEADFIINHPSSPIRDIPQLSDTKSIQSSQHPIQENPTEHETEPFKHTHELMWLHGEAHLCTIPTVSLPPRNETSEAEARAAEQKELARATDRGWELLEALEGNCLYFVSGWWSYSFCYNNEITQFHQLPAQPGKPQHPPQPDPSAKEFVLGKAKTSPKSKSKEDEWGNQIEAHPAPRSGNQPKTELQVKGDTRYLVQKMEGGTICDLTGKPRQVEVQFHCNPHVTDRIGYIKEMTTCSYLMVVYTPRLCNDVAFMPPKADKANSIICKPVIPSSDLESRIEAASASDSSATPNPSKPINIGGITVGAGNLIGREGQRLPIPANFGDDEGRSEVIARAQSRAEGGKVELASEQKLAKLDLDPKMIEQLQDEIKKVAGDKGWKIEVVDVPGQVREILGIVEDDDGQGYEKGEGKPIEKDGKKKKAEENDSVGETEAEDDNAQKGSEEVFKDEL</sequence>
<keyword evidence="7" id="KW-1015">Disulfide bond</keyword>
<evidence type="ECO:0000256" key="4">
    <source>
        <dbReference type="ARBA" id="ARBA00022734"/>
    </source>
</evidence>
<dbReference type="PROSITE" id="PS51914">
    <property type="entry name" value="MRH"/>
    <property type="match status" value="1"/>
</dbReference>
<evidence type="ECO:0000256" key="12">
    <source>
        <dbReference type="SAM" id="SignalP"/>
    </source>
</evidence>
<dbReference type="AlphaFoldDB" id="A0A5N6KKX1"/>
<evidence type="ECO:0000313" key="14">
    <source>
        <dbReference type="EMBL" id="KAB8304241.1"/>
    </source>
</evidence>
<dbReference type="InterPro" id="IPR009011">
    <property type="entry name" value="Man6P_isomerase_rcpt-bd_dom_sf"/>
</dbReference>
<evidence type="ECO:0000256" key="2">
    <source>
        <dbReference type="ARBA" id="ARBA00009918"/>
    </source>
</evidence>
<feature type="compositionally biased region" description="Acidic residues" evidence="11">
    <location>
        <begin position="472"/>
        <end position="483"/>
    </location>
</feature>
<dbReference type="OrthoDB" id="448954at2759"/>
<dbReference type="GO" id="GO:0030970">
    <property type="term" value="P:retrograde protein transport, ER to cytosol"/>
    <property type="evidence" value="ECO:0007669"/>
    <property type="project" value="TreeGrafter"/>
</dbReference>
<dbReference type="GO" id="GO:0005788">
    <property type="term" value="C:endoplasmic reticulum lumen"/>
    <property type="evidence" value="ECO:0007669"/>
    <property type="project" value="UniProtKB-UniRule"/>
</dbReference>
<evidence type="ECO:0000256" key="1">
    <source>
        <dbReference type="ARBA" id="ARBA00004367"/>
    </source>
</evidence>
<feature type="signal peptide" evidence="12">
    <location>
        <begin position="1"/>
        <end position="17"/>
    </location>
</feature>
<dbReference type="InterPro" id="IPR045149">
    <property type="entry name" value="OS-9-like"/>
</dbReference>